<organism evidence="3 4">
    <name type="scientific">Puccinia striiformis</name>
    <dbReference type="NCBI Taxonomy" id="27350"/>
    <lineage>
        <taxon>Eukaryota</taxon>
        <taxon>Fungi</taxon>
        <taxon>Dikarya</taxon>
        <taxon>Basidiomycota</taxon>
        <taxon>Pucciniomycotina</taxon>
        <taxon>Pucciniomycetes</taxon>
        <taxon>Pucciniales</taxon>
        <taxon>Pucciniaceae</taxon>
        <taxon>Puccinia</taxon>
    </lineage>
</organism>
<feature type="compositionally biased region" description="Polar residues" evidence="1">
    <location>
        <begin position="77"/>
        <end position="98"/>
    </location>
</feature>
<comment type="caution">
    <text evidence="3">The sequence shown here is derived from an EMBL/GenBank/DDBJ whole genome shotgun (WGS) entry which is preliminary data.</text>
</comment>
<keyword evidence="4" id="KW-1185">Reference proteome</keyword>
<reference evidence="4" key="2">
    <citation type="journal article" date="2018" name="BMC Genomics">
        <title>Genomic insights into host adaptation between the wheat stripe rust pathogen (Puccinia striiformis f. sp. tritici) and the barley stripe rust pathogen (Puccinia striiformis f. sp. hordei).</title>
        <authorList>
            <person name="Xia C."/>
            <person name="Wang M."/>
            <person name="Yin C."/>
            <person name="Cornejo O.E."/>
            <person name="Hulbert S.H."/>
            <person name="Chen X."/>
        </authorList>
    </citation>
    <scope>NUCLEOTIDE SEQUENCE [LARGE SCALE GENOMIC DNA]</scope>
    <source>
        <strain evidence="4">93TX-2</strain>
    </source>
</reference>
<dbReference type="AlphaFoldDB" id="A0A2S4UWK9"/>
<keyword evidence="2" id="KW-0732">Signal</keyword>
<feature type="compositionally biased region" description="Basic and acidic residues" evidence="1">
    <location>
        <begin position="38"/>
        <end position="51"/>
    </location>
</feature>
<feature type="chain" id="PRO_5015764659" evidence="2">
    <location>
        <begin position="19"/>
        <end position="261"/>
    </location>
</feature>
<accession>A0A2S4UWK9</accession>
<reference evidence="4" key="3">
    <citation type="journal article" date="2018" name="Mol. Plant Microbe Interact.">
        <title>Genome sequence resources for the wheat stripe rust pathogen (Puccinia striiformis f. sp. tritici) and the barley stripe rust pathogen (Puccinia striiformis f. sp. hordei).</title>
        <authorList>
            <person name="Xia C."/>
            <person name="Wang M."/>
            <person name="Yin C."/>
            <person name="Cornejo O.E."/>
            <person name="Hulbert S.H."/>
            <person name="Chen X."/>
        </authorList>
    </citation>
    <scope>NUCLEOTIDE SEQUENCE [LARGE SCALE GENOMIC DNA]</scope>
    <source>
        <strain evidence="4">93TX-2</strain>
    </source>
</reference>
<feature type="compositionally biased region" description="Low complexity" evidence="1">
    <location>
        <begin position="109"/>
        <end position="120"/>
    </location>
</feature>
<reference evidence="3 4" key="1">
    <citation type="submission" date="2017-12" db="EMBL/GenBank/DDBJ databases">
        <title>Gene loss provides genomic basis for host adaptation in cereal stripe rust fungi.</title>
        <authorList>
            <person name="Xia C."/>
        </authorList>
    </citation>
    <scope>NUCLEOTIDE SEQUENCE [LARGE SCALE GENOMIC DNA]</scope>
    <source>
        <strain evidence="3 4">93TX-2</strain>
    </source>
</reference>
<sequence>MQLVLILCALLVLLQVGASPNPSKRSIAPRAPGAGADQEPRDDAGETHDSQAKGSGGAHPQPENPCKGKPNCVLLQVSASPNPSKRSIVPHTSANSASPDPKGEDAGAKQDNQAKANSAKAKPKPDDPCKGRPNFLLQVGAAPNPSKRSIVPHTSANSASPDPKGEDAGGQHDSQAGGRASAHPQPDDPFLLQVGATPNPSKRSIAPRTSSGAASRDPKAASAGAASRDPKAASAGAAHDSSANADPKPDDPCKGNPNCDE</sequence>
<name>A0A2S4UWK9_9BASI</name>
<protein>
    <submittedName>
        <fullName evidence="3">Uncharacterized protein</fullName>
    </submittedName>
</protein>
<feature type="region of interest" description="Disordered" evidence="1">
    <location>
        <begin position="19"/>
        <end position="261"/>
    </location>
</feature>
<dbReference type="Proteomes" id="UP000238274">
    <property type="component" value="Unassembled WGS sequence"/>
</dbReference>
<proteinExistence type="predicted"/>
<dbReference type="VEuPathDB" id="FungiDB:PSTT_03148"/>
<feature type="compositionally biased region" description="Polar residues" evidence="1">
    <location>
        <begin position="196"/>
        <end position="213"/>
    </location>
</feature>
<evidence type="ECO:0000313" key="3">
    <source>
        <dbReference type="EMBL" id="POW01674.1"/>
    </source>
</evidence>
<feature type="non-terminal residue" evidence="3">
    <location>
        <position position="261"/>
    </location>
</feature>
<evidence type="ECO:0000256" key="2">
    <source>
        <dbReference type="SAM" id="SignalP"/>
    </source>
</evidence>
<dbReference type="EMBL" id="PKSM01000227">
    <property type="protein sequence ID" value="POW01674.1"/>
    <property type="molecule type" value="Genomic_DNA"/>
</dbReference>
<gene>
    <name evidence="3" type="ORF">PSHT_12424</name>
</gene>
<evidence type="ECO:0000313" key="4">
    <source>
        <dbReference type="Proteomes" id="UP000238274"/>
    </source>
</evidence>
<feature type="signal peptide" evidence="2">
    <location>
        <begin position="1"/>
        <end position="18"/>
    </location>
</feature>
<dbReference type="VEuPathDB" id="FungiDB:PSHT_12424"/>
<evidence type="ECO:0000256" key="1">
    <source>
        <dbReference type="SAM" id="MobiDB-lite"/>
    </source>
</evidence>
<feature type="compositionally biased region" description="Low complexity" evidence="1">
    <location>
        <begin position="232"/>
        <end position="245"/>
    </location>
</feature>